<reference evidence="19" key="1">
    <citation type="submission" date="2018-05" db="EMBL/GenBank/DDBJ databases">
        <authorList>
            <person name="Lanie J.A."/>
            <person name="Ng W.-L."/>
            <person name="Kazmierczak K.M."/>
            <person name="Andrzejewski T.M."/>
            <person name="Davidsen T.M."/>
            <person name="Wayne K.J."/>
            <person name="Tettelin H."/>
            <person name="Glass J.I."/>
            <person name="Rusch D."/>
            <person name="Podicherti R."/>
            <person name="Tsui H.-C.T."/>
            <person name="Winkler M.E."/>
        </authorList>
    </citation>
    <scope>NUCLEOTIDE SEQUENCE</scope>
</reference>
<keyword evidence="12" id="KW-0573">Peptidoglycan synthesis</keyword>
<evidence type="ECO:0000256" key="7">
    <source>
        <dbReference type="ARBA" id="ARBA00022618"/>
    </source>
</evidence>
<dbReference type="SUPFAM" id="SSF53244">
    <property type="entry name" value="MurD-like peptide ligases, peptide-binding domain"/>
    <property type="match status" value="1"/>
</dbReference>
<evidence type="ECO:0000256" key="11">
    <source>
        <dbReference type="ARBA" id="ARBA00022960"/>
    </source>
</evidence>
<dbReference type="NCBIfam" id="TIGR00179">
    <property type="entry name" value="murB"/>
    <property type="match status" value="1"/>
</dbReference>
<dbReference type="GO" id="GO:0051301">
    <property type="term" value="P:cell division"/>
    <property type="evidence" value="ECO:0007669"/>
    <property type="project" value="UniProtKB-KW"/>
</dbReference>
<dbReference type="Gene3D" id="3.40.1190.10">
    <property type="entry name" value="Mur-like, catalytic domain"/>
    <property type="match status" value="1"/>
</dbReference>
<evidence type="ECO:0000256" key="3">
    <source>
        <dbReference type="ARBA" id="ARBA00004496"/>
    </source>
</evidence>
<dbReference type="SUPFAM" id="SSF56194">
    <property type="entry name" value="Uridine diphospho-N-Acetylenolpyruvylglucosamine reductase, MurB, C-terminal domain"/>
    <property type="match status" value="1"/>
</dbReference>
<dbReference type="InterPro" id="IPR016167">
    <property type="entry name" value="FAD-bd_PCMH_sub1"/>
</dbReference>
<dbReference type="InterPro" id="IPR016166">
    <property type="entry name" value="FAD-bd_PCMH"/>
</dbReference>
<dbReference type="InterPro" id="IPR003170">
    <property type="entry name" value="MurB"/>
</dbReference>
<dbReference type="GO" id="GO:0008360">
    <property type="term" value="P:regulation of cell shape"/>
    <property type="evidence" value="ECO:0007669"/>
    <property type="project" value="UniProtKB-KW"/>
</dbReference>
<evidence type="ECO:0000256" key="4">
    <source>
        <dbReference type="ARBA" id="ARBA00004752"/>
    </source>
</evidence>
<dbReference type="Pfam" id="PF01565">
    <property type="entry name" value="FAD_binding_4"/>
    <property type="match status" value="1"/>
</dbReference>
<sequence>PDKGFMVWQHEKRLGEFHIQLFGEKNISNAVSAVAFLHQNGFQADEIASALVTCYGANRRQQELFSDKRYRIFDDYGHHPQEIRATLRAIKEQCGGRLVVAFQPHRYSRTQSLLSEFSTCFEEADLLWVTEVYAASEAPIADVNGQRLATTIAEAGQPTAYAATLDLLHEKVRMAMRPNDVVVFLGAGDITRVAHQVAADLQMKSISHVESFRKILGEDSRVFENEQLSTRTTLRVGGPADILIEPASESDLSQVLRYCSTENIPFFIMGRGSNLVIRDGGIRGVVIVLKNDAMSRIMLKGEELHCDAGARLKHIANAARDAGLTGLEFLEGIPGCLGGALRMNAGAMGSATFDIVERVRFMTRDGQIEEWQSVDMGAIYRSCSALKNKIALGAVLRGMPADPETVRTSMEDFRKRRTTSQPSASSAGCMFKNPAEKPAGKLVDECGLKGMSVGGASVSKDHGNFFVNDGSATAEDMIQLLNQVRERVHETCGVDLAPEVQIVGE</sequence>
<dbReference type="InterPro" id="IPR016169">
    <property type="entry name" value="FAD-bd_PCMH_sub2"/>
</dbReference>
<keyword evidence="6" id="KW-0963">Cytoplasm</keyword>
<dbReference type="InterPro" id="IPR036318">
    <property type="entry name" value="FAD-bd_PCMH-like_sf"/>
</dbReference>
<keyword evidence="8" id="KW-0285">Flavoprotein</keyword>
<dbReference type="PROSITE" id="PS51387">
    <property type="entry name" value="FAD_PCMH"/>
    <property type="match status" value="1"/>
</dbReference>
<dbReference type="UniPathway" id="UPA00219"/>
<accession>A0A382BVF8</accession>
<feature type="domain" description="FAD-binding PCMH-type" evidence="18">
    <location>
        <begin position="235"/>
        <end position="401"/>
    </location>
</feature>
<evidence type="ECO:0000256" key="8">
    <source>
        <dbReference type="ARBA" id="ARBA00022630"/>
    </source>
</evidence>
<name>A0A382BVF8_9ZZZZ</name>
<dbReference type="GO" id="GO:0005829">
    <property type="term" value="C:cytosol"/>
    <property type="evidence" value="ECO:0007669"/>
    <property type="project" value="TreeGrafter"/>
</dbReference>
<evidence type="ECO:0000256" key="6">
    <source>
        <dbReference type="ARBA" id="ARBA00022490"/>
    </source>
</evidence>
<dbReference type="InterPro" id="IPR004101">
    <property type="entry name" value="Mur_ligase_C"/>
</dbReference>
<evidence type="ECO:0000256" key="13">
    <source>
        <dbReference type="ARBA" id="ARBA00023002"/>
    </source>
</evidence>
<evidence type="ECO:0000256" key="5">
    <source>
        <dbReference type="ARBA" id="ARBA00012518"/>
    </source>
</evidence>
<dbReference type="InterPro" id="IPR011601">
    <property type="entry name" value="MurB_C"/>
</dbReference>
<dbReference type="HAMAP" id="MF_00037">
    <property type="entry name" value="MurB"/>
    <property type="match status" value="1"/>
</dbReference>
<evidence type="ECO:0000259" key="18">
    <source>
        <dbReference type="PROSITE" id="PS51387"/>
    </source>
</evidence>
<organism evidence="19">
    <name type="scientific">marine metagenome</name>
    <dbReference type="NCBI Taxonomy" id="408172"/>
    <lineage>
        <taxon>unclassified sequences</taxon>
        <taxon>metagenomes</taxon>
        <taxon>ecological metagenomes</taxon>
    </lineage>
</organism>
<evidence type="ECO:0000256" key="2">
    <source>
        <dbReference type="ARBA" id="ARBA00003921"/>
    </source>
</evidence>
<comment type="cofactor">
    <cofactor evidence="1">
        <name>FAD</name>
        <dbReference type="ChEBI" id="CHEBI:57692"/>
    </cofactor>
</comment>
<dbReference type="GO" id="GO:0009252">
    <property type="term" value="P:peptidoglycan biosynthetic process"/>
    <property type="evidence" value="ECO:0007669"/>
    <property type="project" value="UniProtKB-UniPathway"/>
</dbReference>
<feature type="region of interest" description="Disordered" evidence="17">
    <location>
        <begin position="412"/>
        <end position="432"/>
    </location>
</feature>
<comment type="catalytic activity">
    <reaction evidence="16">
        <text>UDP-N-acetyl-alpha-D-muramate + NADP(+) = UDP-N-acetyl-3-O-(1-carboxyvinyl)-alpha-D-glucosamine + NADPH + H(+)</text>
        <dbReference type="Rhea" id="RHEA:12248"/>
        <dbReference type="ChEBI" id="CHEBI:15378"/>
        <dbReference type="ChEBI" id="CHEBI:57783"/>
        <dbReference type="ChEBI" id="CHEBI:58349"/>
        <dbReference type="ChEBI" id="CHEBI:68483"/>
        <dbReference type="ChEBI" id="CHEBI:70757"/>
        <dbReference type="EC" id="1.3.1.98"/>
    </reaction>
</comment>
<proteinExistence type="inferred from homology"/>
<evidence type="ECO:0000256" key="1">
    <source>
        <dbReference type="ARBA" id="ARBA00001974"/>
    </source>
</evidence>
<evidence type="ECO:0000256" key="12">
    <source>
        <dbReference type="ARBA" id="ARBA00022984"/>
    </source>
</evidence>
<evidence type="ECO:0000256" key="14">
    <source>
        <dbReference type="ARBA" id="ARBA00023306"/>
    </source>
</evidence>
<dbReference type="GO" id="GO:0071949">
    <property type="term" value="F:FAD binding"/>
    <property type="evidence" value="ECO:0007669"/>
    <property type="project" value="InterPro"/>
</dbReference>
<dbReference type="NCBIfam" id="NF010480">
    <property type="entry name" value="PRK13905.1"/>
    <property type="match status" value="1"/>
</dbReference>
<dbReference type="InterPro" id="IPR036565">
    <property type="entry name" value="Mur-like_cat_sf"/>
</dbReference>
<dbReference type="Gene3D" id="3.90.190.20">
    <property type="entry name" value="Mur ligase, C-terminal domain"/>
    <property type="match status" value="1"/>
</dbReference>
<keyword evidence="11" id="KW-0133">Cell shape</keyword>
<evidence type="ECO:0000256" key="9">
    <source>
        <dbReference type="ARBA" id="ARBA00022827"/>
    </source>
</evidence>
<keyword evidence="10" id="KW-0521">NADP</keyword>
<gene>
    <name evidence="19" type="ORF">METZ01_LOCUS170654</name>
</gene>
<dbReference type="Gene3D" id="3.90.78.10">
    <property type="entry name" value="UDP-N-acetylenolpyruvoylglucosamine reductase, C-terminal domain"/>
    <property type="match status" value="1"/>
</dbReference>
<dbReference type="Pfam" id="PF02873">
    <property type="entry name" value="MurB_C"/>
    <property type="match status" value="1"/>
</dbReference>
<dbReference type="InterPro" id="IPR006094">
    <property type="entry name" value="Oxid_FAD_bind_N"/>
</dbReference>
<dbReference type="PANTHER" id="PTHR21071:SF4">
    <property type="entry name" value="UDP-N-ACETYLENOLPYRUVOYLGLUCOSAMINE REDUCTASE"/>
    <property type="match status" value="1"/>
</dbReference>
<dbReference type="EMBL" id="UINC01031560">
    <property type="protein sequence ID" value="SVB17800.1"/>
    <property type="molecule type" value="Genomic_DNA"/>
</dbReference>
<evidence type="ECO:0000256" key="15">
    <source>
        <dbReference type="ARBA" id="ARBA00023316"/>
    </source>
</evidence>
<dbReference type="Pfam" id="PF02875">
    <property type="entry name" value="Mur_ligase_C"/>
    <property type="match status" value="1"/>
</dbReference>
<dbReference type="InterPro" id="IPR036635">
    <property type="entry name" value="MurB_C_sf"/>
</dbReference>
<dbReference type="GO" id="GO:0005524">
    <property type="term" value="F:ATP binding"/>
    <property type="evidence" value="ECO:0007669"/>
    <property type="project" value="InterPro"/>
</dbReference>
<comment type="function">
    <text evidence="2">Cell wall formation.</text>
</comment>
<evidence type="ECO:0000256" key="10">
    <source>
        <dbReference type="ARBA" id="ARBA00022857"/>
    </source>
</evidence>
<dbReference type="GO" id="GO:0016881">
    <property type="term" value="F:acid-amino acid ligase activity"/>
    <property type="evidence" value="ECO:0007669"/>
    <property type="project" value="InterPro"/>
</dbReference>
<feature type="non-terminal residue" evidence="19">
    <location>
        <position position="1"/>
    </location>
</feature>
<dbReference type="AlphaFoldDB" id="A0A382BVF8"/>
<comment type="pathway">
    <text evidence="4">Cell wall biogenesis; peptidoglycan biosynthesis.</text>
</comment>
<evidence type="ECO:0000256" key="16">
    <source>
        <dbReference type="ARBA" id="ARBA00048914"/>
    </source>
</evidence>
<keyword evidence="15" id="KW-0961">Cell wall biogenesis/degradation</keyword>
<keyword evidence="13" id="KW-0560">Oxidoreductase</keyword>
<dbReference type="GO" id="GO:0071555">
    <property type="term" value="P:cell wall organization"/>
    <property type="evidence" value="ECO:0007669"/>
    <property type="project" value="UniProtKB-KW"/>
</dbReference>
<dbReference type="InterPro" id="IPR036615">
    <property type="entry name" value="Mur_ligase_C_dom_sf"/>
</dbReference>
<dbReference type="Gene3D" id="3.30.43.10">
    <property type="entry name" value="Uridine Diphospho-n-acetylenolpyruvylglucosamine Reductase, domain 2"/>
    <property type="match status" value="1"/>
</dbReference>
<evidence type="ECO:0000256" key="17">
    <source>
        <dbReference type="SAM" id="MobiDB-lite"/>
    </source>
</evidence>
<comment type="subcellular location">
    <subcellularLocation>
        <location evidence="3">Cytoplasm</location>
    </subcellularLocation>
</comment>
<dbReference type="Gene3D" id="3.30.465.10">
    <property type="match status" value="1"/>
</dbReference>
<keyword evidence="14" id="KW-0131">Cell cycle</keyword>
<dbReference type="EC" id="1.3.1.98" evidence="5"/>
<evidence type="ECO:0000313" key="19">
    <source>
        <dbReference type="EMBL" id="SVB17800.1"/>
    </source>
</evidence>
<dbReference type="SUPFAM" id="SSF56176">
    <property type="entry name" value="FAD-binding/transporter-associated domain-like"/>
    <property type="match status" value="1"/>
</dbReference>
<dbReference type="PANTHER" id="PTHR21071">
    <property type="entry name" value="UDP-N-ACETYLENOLPYRUVOYLGLUCOSAMINE REDUCTASE"/>
    <property type="match status" value="1"/>
</dbReference>
<keyword evidence="7" id="KW-0132">Cell division</keyword>
<protein>
    <recommendedName>
        <fullName evidence="5">UDP-N-acetylmuramate dehydrogenase</fullName>
        <ecNumber evidence="5">1.3.1.98</ecNumber>
    </recommendedName>
</protein>
<dbReference type="GO" id="GO:0008762">
    <property type="term" value="F:UDP-N-acetylmuramate dehydrogenase activity"/>
    <property type="evidence" value="ECO:0007669"/>
    <property type="project" value="UniProtKB-EC"/>
</dbReference>
<keyword evidence="9" id="KW-0274">FAD</keyword>